<sequence>MNAMQCKMARVALGLGVRELASLADVAQATVSRLERGEELKAGTVQIIRAALEGAGVIFVESNGEGEGVRMRKLREGDKVKLVKGTSTWGAHQNLQGKIGVVIDEVADGTSTHRISVSFDGEEIFTGTSAGAFEHAGSLSTH</sequence>
<dbReference type="EMBL" id="CP127247">
    <property type="protein sequence ID" value="WIY26958.1"/>
    <property type="molecule type" value="Genomic_DNA"/>
</dbReference>
<dbReference type="CDD" id="cd00093">
    <property type="entry name" value="HTH_XRE"/>
    <property type="match status" value="1"/>
</dbReference>
<accession>A0A9Y2P8D5</accession>
<protein>
    <submittedName>
        <fullName evidence="2">Helix-turn-helix transcriptional regulator</fullName>
    </submittedName>
</protein>
<feature type="domain" description="HTH cro/C1-type" evidence="1">
    <location>
        <begin position="7"/>
        <end position="59"/>
    </location>
</feature>
<dbReference type="AlphaFoldDB" id="A0A9Y2P8D5"/>
<dbReference type="InterPro" id="IPR010982">
    <property type="entry name" value="Lambda_DNA-bd_dom_sf"/>
</dbReference>
<gene>
    <name evidence="2" type="ORF">QPJ95_08615</name>
</gene>
<reference evidence="2 3" key="1">
    <citation type="submission" date="2023-06" db="EMBL/GenBank/DDBJ databases">
        <title>Parasedimentitalea psychrophila sp. nov., a psychrophilic bacterium isolated from deep-sea sediment.</title>
        <authorList>
            <person name="Li A."/>
        </authorList>
    </citation>
    <scope>NUCLEOTIDE SEQUENCE [LARGE SCALE GENOMIC DNA]</scope>
    <source>
        <strain evidence="2 3">QS115</strain>
    </source>
</reference>
<organism evidence="2 3">
    <name type="scientific">Parasedimentitalea psychrophila</name>
    <dbReference type="NCBI Taxonomy" id="2997337"/>
    <lineage>
        <taxon>Bacteria</taxon>
        <taxon>Pseudomonadati</taxon>
        <taxon>Pseudomonadota</taxon>
        <taxon>Alphaproteobacteria</taxon>
        <taxon>Rhodobacterales</taxon>
        <taxon>Paracoccaceae</taxon>
        <taxon>Parasedimentitalea</taxon>
    </lineage>
</organism>
<dbReference type="InterPro" id="IPR001387">
    <property type="entry name" value="Cro/C1-type_HTH"/>
</dbReference>
<keyword evidence="3" id="KW-1185">Reference proteome</keyword>
<dbReference type="RefSeq" id="WP_270917400.1">
    <property type="nucleotide sequence ID" value="NZ_CP127247.1"/>
</dbReference>
<dbReference type="KEGG" id="ppso:QPJ95_08615"/>
<evidence type="ECO:0000313" key="2">
    <source>
        <dbReference type="EMBL" id="WIY26958.1"/>
    </source>
</evidence>
<dbReference type="GO" id="GO:0003677">
    <property type="term" value="F:DNA binding"/>
    <property type="evidence" value="ECO:0007669"/>
    <property type="project" value="InterPro"/>
</dbReference>
<dbReference type="Gene3D" id="1.10.260.40">
    <property type="entry name" value="lambda repressor-like DNA-binding domains"/>
    <property type="match status" value="1"/>
</dbReference>
<dbReference type="PROSITE" id="PS50943">
    <property type="entry name" value="HTH_CROC1"/>
    <property type="match status" value="1"/>
</dbReference>
<dbReference type="SUPFAM" id="SSF47413">
    <property type="entry name" value="lambda repressor-like DNA-binding domains"/>
    <property type="match status" value="1"/>
</dbReference>
<evidence type="ECO:0000259" key="1">
    <source>
        <dbReference type="PROSITE" id="PS50943"/>
    </source>
</evidence>
<proteinExistence type="predicted"/>
<evidence type="ECO:0000313" key="3">
    <source>
        <dbReference type="Proteomes" id="UP001238334"/>
    </source>
</evidence>
<dbReference type="Proteomes" id="UP001238334">
    <property type="component" value="Chromosome"/>
</dbReference>
<name>A0A9Y2P8D5_9RHOB</name>